<dbReference type="InterPro" id="IPR050472">
    <property type="entry name" value="Anth_synth/Amidotransfase"/>
</dbReference>
<dbReference type="NCBIfam" id="NF009475">
    <property type="entry name" value="PRK12838.1"/>
    <property type="match status" value="1"/>
</dbReference>
<dbReference type="PRINTS" id="PR00097">
    <property type="entry name" value="ANTSNTHASEII"/>
</dbReference>
<dbReference type="InterPro" id="IPR017926">
    <property type="entry name" value="GATASE"/>
</dbReference>
<dbReference type="PANTHER" id="PTHR43418:SF7">
    <property type="entry name" value="CARBAMOYL-PHOSPHATE SYNTHASE SMALL CHAIN"/>
    <property type="match status" value="1"/>
</dbReference>
<evidence type="ECO:0000256" key="6">
    <source>
        <dbReference type="ARBA" id="ARBA00022840"/>
    </source>
</evidence>
<dbReference type="CDD" id="cd01744">
    <property type="entry name" value="GATase1_CPSase"/>
    <property type="match status" value="1"/>
</dbReference>
<feature type="non-terminal residue" evidence="11">
    <location>
        <position position="1"/>
    </location>
</feature>
<dbReference type="EMBL" id="SNRY01002203">
    <property type="protein sequence ID" value="KAA6326235.1"/>
    <property type="molecule type" value="Genomic_DNA"/>
</dbReference>
<dbReference type="GO" id="GO:0005524">
    <property type="term" value="F:ATP binding"/>
    <property type="evidence" value="ECO:0007669"/>
    <property type="project" value="UniProtKB-KW"/>
</dbReference>
<evidence type="ECO:0000256" key="9">
    <source>
        <dbReference type="ARBA" id="ARBA00048816"/>
    </source>
</evidence>
<dbReference type="InterPro" id="IPR006274">
    <property type="entry name" value="CarbamoylP_synth_ssu"/>
</dbReference>
<comment type="pathway">
    <text evidence="1">Amino-acid biosynthesis; L-arginine biosynthesis; carbamoyl phosphate from bicarbonate: step 1/1.</text>
</comment>
<comment type="similarity">
    <text evidence="2">Belongs to the CarA family.</text>
</comment>
<dbReference type="Gene3D" id="3.50.30.20">
    <property type="entry name" value="Carbamoyl-phosphate synthase small subunit, N-terminal domain"/>
    <property type="match status" value="1"/>
</dbReference>
<accession>A0A5J4QY66</accession>
<organism evidence="11">
    <name type="scientific">termite gut metagenome</name>
    <dbReference type="NCBI Taxonomy" id="433724"/>
    <lineage>
        <taxon>unclassified sequences</taxon>
        <taxon>metagenomes</taxon>
        <taxon>organismal metagenomes</taxon>
    </lineage>
</organism>
<dbReference type="InterPro" id="IPR002474">
    <property type="entry name" value="CarbamoylP_synth_ssu_N"/>
</dbReference>
<protein>
    <recommendedName>
        <fullName evidence="3">carbamoyl-phosphate synthase (glutamine-hydrolyzing)</fullName>
        <ecNumber evidence="3">6.3.5.5</ecNumber>
    </recommendedName>
    <alternativeName>
        <fullName evidence="8">Arginine-specific carbamoyl phosphate synthetase, glutamine chain</fullName>
    </alternativeName>
</protein>
<keyword evidence="4 11" id="KW-0436">Ligase</keyword>
<dbReference type="Pfam" id="PF00988">
    <property type="entry name" value="CPSase_sm_chain"/>
    <property type="match status" value="1"/>
</dbReference>
<keyword evidence="7" id="KW-0315">Glutamine amidotransferase</keyword>
<evidence type="ECO:0000256" key="3">
    <source>
        <dbReference type="ARBA" id="ARBA00012738"/>
    </source>
</evidence>
<dbReference type="PANTHER" id="PTHR43418">
    <property type="entry name" value="MULTIFUNCTIONAL TRYPTOPHAN BIOSYNTHESIS PROTEIN-RELATED"/>
    <property type="match status" value="1"/>
</dbReference>
<feature type="domain" description="Carbamoyl-phosphate synthase small subunit N-terminal" evidence="10">
    <location>
        <begin position="1"/>
        <end position="61"/>
    </location>
</feature>
<dbReference type="Gene3D" id="3.40.50.880">
    <property type="match status" value="1"/>
</dbReference>
<evidence type="ECO:0000256" key="4">
    <source>
        <dbReference type="ARBA" id="ARBA00022598"/>
    </source>
</evidence>
<evidence type="ECO:0000313" key="11">
    <source>
        <dbReference type="EMBL" id="KAA6326235.1"/>
    </source>
</evidence>
<dbReference type="NCBIfam" id="TIGR01368">
    <property type="entry name" value="CPSaseIIsmall"/>
    <property type="match status" value="1"/>
</dbReference>
<dbReference type="InterPro" id="IPR035686">
    <property type="entry name" value="CPSase_GATase1"/>
</dbReference>
<sequence length="278" mass="31404">EKIHAEALIVSDYSQEYSHWNATESLADWLKREHVPGITGIDTRELTKVLREHGVMSGRIVFDDTPEEAKEIPPYEGINYVDKVSCKEVIYYHRGGKKKVVLVDCGVKTNIIRCFLKRDVEVIRVPWDYDFNNMLFDGLFISNGPGDPDTCNVAAQNIRKAMGNSKLPIFGICMGNQLLAKAGGAKVYKLKYGHRSHNQPVRMAGTNRCFITSQNHGYAVDNDTLTSDWEPLFINMNDGSNEGIRHKTNPWFSAQFHPEAASGPTDTEFLFDEFTNLL</sequence>
<dbReference type="Pfam" id="PF00117">
    <property type="entry name" value="GATase"/>
    <property type="match status" value="1"/>
</dbReference>
<name>A0A5J4QY66_9ZZZZ</name>
<evidence type="ECO:0000256" key="5">
    <source>
        <dbReference type="ARBA" id="ARBA00022741"/>
    </source>
</evidence>
<proteinExistence type="inferred from homology"/>
<evidence type="ECO:0000256" key="1">
    <source>
        <dbReference type="ARBA" id="ARBA00005077"/>
    </source>
</evidence>
<evidence type="ECO:0000256" key="8">
    <source>
        <dbReference type="ARBA" id="ARBA00044340"/>
    </source>
</evidence>
<dbReference type="SMART" id="SM01097">
    <property type="entry name" value="CPSase_sm_chain"/>
    <property type="match status" value="1"/>
</dbReference>
<dbReference type="AlphaFoldDB" id="A0A5J4QY66"/>
<keyword evidence="5" id="KW-0547">Nucleotide-binding</keyword>
<comment type="caution">
    <text evidence="11">The sequence shown here is derived from an EMBL/GenBank/DDBJ whole genome shotgun (WGS) entry which is preliminary data.</text>
</comment>
<evidence type="ECO:0000256" key="2">
    <source>
        <dbReference type="ARBA" id="ARBA00007800"/>
    </source>
</evidence>
<comment type="catalytic activity">
    <reaction evidence="9">
        <text>hydrogencarbonate + L-glutamine + 2 ATP + H2O = carbamoyl phosphate + L-glutamate + 2 ADP + phosphate + 2 H(+)</text>
        <dbReference type="Rhea" id="RHEA:18633"/>
        <dbReference type="ChEBI" id="CHEBI:15377"/>
        <dbReference type="ChEBI" id="CHEBI:15378"/>
        <dbReference type="ChEBI" id="CHEBI:17544"/>
        <dbReference type="ChEBI" id="CHEBI:29985"/>
        <dbReference type="ChEBI" id="CHEBI:30616"/>
        <dbReference type="ChEBI" id="CHEBI:43474"/>
        <dbReference type="ChEBI" id="CHEBI:58228"/>
        <dbReference type="ChEBI" id="CHEBI:58359"/>
        <dbReference type="ChEBI" id="CHEBI:456216"/>
        <dbReference type="EC" id="6.3.5.5"/>
    </reaction>
</comment>
<dbReference type="GO" id="GO:0004088">
    <property type="term" value="F:carbamoyl-phosphate synthase (glutamine-hydrolyzing) activity"/>
    <property type="evidence" value="ECO:0007669"/>
    <property type="project" value="UniProtKB-EC"/>
</dbReference>
<dbReference type="GO" id="GO:0006207">
    <property type="term" value="P:'de novo' pyrimidine nucleobase biosynthetic process"/>
    <property type="evidence" value="ECO:0007669"/>
    <property type="project" value="InterPro"/>
</dbReference>
<gene>
    <name evidence="11" type="ORF">EZS27_024632</name>
</gene>
<dbReference type="EC" id="6.3.5.5" evidence="3"/>
<dbReference type="SUPFAM" id="SSF52021">
    <property type="entry name" value="Carbamoyl phosphate synthetase, small subunit N-terminal domain"/>
    <property type="match status" value="1"/>
</dbReference>
<dbReference type="InterPro" id="IPR036480">
    <property type="entry name" value="CarbP_synth_ssu_N_sf"/>
</dbReference>
<dbReference type="GO" id="GO:0006541">
    <property type="term" value="P:glutamine metabolic process"/>
    <property type="evidence" value="ECO:0007669"/>
    <property type="project" value="InterPro"/>
</dbReference>
<evidence type="ECO:0000256" key="7">
    <source>
        <dbReference type="ARBA" id="ARBA00022962"/>
    </source>
</evidence>
<dbReference type="InterPro" id="IPR029062">
    <property type="entry name" value="Class_I_gatase-like"/>
</dbReference>
<dbReference type="PRINTS" id="PR00099">
    <property type="entry name" value="CPSGATASE"/>
</dbReference>
<keyword evidence="6" id="KW-0067">ATP-binding</keyword>
<dbReference type="PRINTS" id="PR00096">
    <property type="entry name" value="GATASE"/>
</dbReference>
<evidence type="ECO:0000259" key="10">
    <source>
        <dbReference type="SMART" id="SM01097"/>
    </source>
</evidence>
<reference evidence="11" key="1">
    <citation type="submission" date="2019-03" db="EMBL/GenBank/DDBJ databases">
        <title>Single cell metagenomics reveals metabolic interactions within the superorganism composed of flagellate Streblomastix strix and complex community of Bacteroidetes bacteria on its surface.</title>
        <authorList>
            <person name="Treitli S.C."/>
            <person name="Kolisko M."/>
            <person name="Husnik F."/>
            <person name="Keeling P."/>
            <person name="Hampl V."/>
        </authorList>
    </citation>
    <scope>NUCLEOTIDE SEQUENCE</scope>
    <source>
        <strain evidence="11">STM</strain>
    </source>
</reference>
<dbReference type="PROSITE" id="PS51273">
    <property type="entry name" value="GATASE_TYPE_1"/>
    <property type="match status" value="1"/>
</dbReference>
<dbReference type="SUPFAM" id="SSF52317">
    <property type="entry name" value="Class I glutamine amidotransferase-like"/>
    <property type="match status" value="1"/>
</dbReference>